<reference evidence="1 2" key="1">
    <citation type="submission" date="2020-12" db="EMBL/GenBank/DDBJ databases">
        <title>Oil enriched cultivation method for isolating marine PHA-producing bacteria.</title>
        <authorList>
            <person name="Zheng W."/>
            <person name="Yu S."/>
            <person name="Huang Y."/>
        </authorList>
    </citation>
    <scope>NUCLEOTIDE SEQUENCE [LARGE SCALE GENOMIC DNA]</scope>
    <source>
        <strain evidence="1 2">SY-2-6</strain>
    </source>
</reference>
<sequence>MNRWKLISAVLLFTTLLSSYLAFDFSRADEVDEFSAAAAESVIKELPFMLEDLAISFESYHNQDSGEAGSQTRTALLTKSLQRLTGNQRLLNTAERSALLEKGWFKEYNNALFTLNGIITNHSFEQKTDVDNRAFVSSLRTLKEEIETLVNDPSFSIQNPSQLDKLTIIIQQFNENY</sequence>
<gene>
    <name evidence="1" type="ORF">JF544_03000</name>
</gene>
<dbReference type="RefSeq" id="WP_206932365.1">
    <property type="nucleotide sequence ID" value="NZ_JAEKJY010000001.1"/>
</dbReference>
<evidence type="ECO:0000313" key="2">
    <source>
        <dbReference type="Proteomes" id="UP000663970"/>
    </source>
</evidence>
<dbReference type="EMBL" id="JAEKJY010000001">
    <property type="protein sequence ID" value="MBN8234194.1"/>
    <property type="molecule type" value="Genomic_DNA"/>
</dbReference>
<name>A0ABS3DS85_9BACI</name>
<keyword evidence="2" id="KW-1185">Reference proteome</keyword>
<dbReference type="Proteomes" id="UP000663970">
    <property type="component" value="Unassembled WGS sequence"/>
</dbReference>
<proteinExistence type="predicted"/>
<protein>
    <submittedName>
        <fullName evidence="1">Uncharacterized protein</fullName>
    </submittedName>
</protein>
<organism evidence="1 2">
    <name type="scientific">Halobacillus kuroshimensis</name>
    <dbReference type="NCBI Taxonomy" id="302481"/>
    <lineage>
        <taxon>Bacteria</taxon>
        <taxon>Bacillati</taxon>
        <taxon>Bacillota</taxon>
        <taxon>Bacilli</taxon>
        <taxon>Bacillales</taxon>
        <taxon>Bacillaceae</taxon>
        <taxon>Halobacillus</taxon>
    </lineage>
</organism>
<comment type="caution">
    <text evidence="1">The sequence shown here is derived from an EMBL/GenBank/DDBJ whole genome shotgun (WGS) entry which is preliminary data.</text>
</comment>
<accession>A0ABS3DS85</accession>
<evidence type="ECO:0000313" key="1">
    <source>
        <dbReference type="EMBL" id="MBN8234194.1"/>
    </source>
</evidence>